<organism evidence="1">
    <name type="scientific">uncultured bacterium pAX1</name>
    <dbReference type="NCBI Taxonomy" id="1781156"/>
    <lineage>
        <taxon>Bacteria</taxon>
        <taxon>environmental samples</taxon>
    </lineage>
</organism>
<dbReference type="SUPFAM" id="SSF51182">
    <property type="entry name" value="RmlC-like cupins"/>
    <property type="match status" value="1"/>
</dbReference>
<reference evidence="1" key="1">
    <citation type="journal article" date="2016" name="Sci. Rep.">
        <title>Triclosan Resistome from Metagenome Reveals Diverse Enoyl Acyl Carrier Protein Reductases and Selective Enrichment of Triclosan Resistance Genes.</title>
        <authorList>
            <person name="Khan R."/>
            <person name="Kong H.G."/>
            <person name="Jung Y.H."/>
            <person name="Choi J."/>
            <person name="Baek K.Y."/>
            <person name="Hwang E.C."/>
            <person name="Lee S.W."/>
        </authorList>
    </citation>
    <scope>NUCLEOTIDE SEQUENCE</scope>
</reference>
<accession>A0A1C9U4G4</accession>
<dbReference type="Gene3D" id="2.60.120.10">
    <property type="entry name" value="Jelly Rolls"/>
    <property type="match status" value="1"/>
</dbReference>
<dbReference type="InterPro" id="IPR014710">
    <property type="entry name" value="RmlC-like_jellyroll"/>
</dbReference>
<dbReference type="EMBL" id="KT982357">
    <property type="protein sequence ID" value="AOR51027.1"/>
    <property type="molecule type" value="Genomic_DNA"/>
</dbReference>
<protein>
    <submittedName>
        <fullName evidence="1">Cupin</fullName>
    </submittedName>
</protein>
<dbReference type="InterPro" id="IPR011051">
    <property type="entry name" value="RmlC_Cupin_sf"/>
</dbReference>
<sequence>MVAEGLDPYGWSNEPLYTYVAHTHPRHKVLYVVQGSITFGLPELNQSVTMKAGDRLDLPADTLHDAQVGAQGVVCLEGYK</sequence>
<evidence type="ECO:0000313" key="1">
    <source>
        <dbReference type="EMBL" id="AOR51027.1"/>
    </source>
</evidence>
<dbReference type="AlphaFoldDB" id="A0A1C9U4G4"/>
<name>A0A1C9U4G4_9BACT</name>
<proteinExistence type="predicted"/>